<dbReference type="Proteomes" id="UP000789920">
    <property type="component" value="Unassembled WGS sequence"/>
</dbReference>
<dbReference type="EMBL" id="CAJVQC010013060">
    <property type="protein sequence ID" value="CAG8644604.1"/>
    <property type="molecule type" value="Genomic_DNA"/>
</dbReference>
<accession>A0ACA9NC29</accession>
<evidence type="ECO:0000313" key="1">
    <source>
        <dbReference type="EMBL" id="CAG8644604.1"/>
    </source>
</evidence>
<gene>
    <name evidence="1" type="ORF">RPERSI_LOCUS7619</name>
</gene>
<protein>
    <submittedName>
        <fullName evidence="1">5677_t:CDS:1</fullName>
    </submittedName>
</protein>
<name>A0ACA9NC29_9GLOM</name>
<feature type="non-terminal residue" evidence="1">
    <location>
        <position position="1"/>
    </location>
</feature>
<comment type="caution">
    <text evidence="1">The sequence shown here is derived from an EMBL/GenBank/DDBJ whole genome shotgun (WGS) entry which is preliminary data.</text>
</comment>
<evidence type="ECO:0000313" key="2">
    <source>
        <dbReference type="Proteomes" id="UP000789920"/>
    </source>
</evidence>
<reference evidence="1" key="1">
    <citation type="submission" date="2021-06" db="EMBL/GenBank/DDBJ databases">
        <authorList>
            <person name="Kallberg Y."/>
            <person name="Tangrot J."/>
            <person name="Rosling A."/>
        </authorList>
    </citation>
    <scope>NUCLEOTIDE SEQUENCE</scope>
    <source>
        <strain evidence="1">MA461A</strain>
    </source>
</reference>
<keyword evidence="2" id="KW-1185">Reference proteome</keyword>
<organism evidence="1 2">
    <name type="scientific">Racocetra persica</name>
    <dbReference type="NCBI Taxonomy" id="160502"/>
    <lineage>
        <taxon>Eukaryota</taxon>
        <taxon>Fungi</taxon>
        <taxon>Fungi incertae sedis</taxon>
        <taxon>Mucoromycota</taxon>
        <taxon>Glomeromycotina</taxon>
        <taxon>Glomeromycetes</taxon>
        <taxon>Diversisporales</taxon>
        <taxon>Gigasporaceae</taxon>
        <taxon>Racocetra</taxon>
    </lineage>
</organism>
<proteinExistence type="predicted"/>
<sequence length="161" mass="18770">SNSKEWVYPSIESKIFQPKQKLAATFSKPTPITELRDLATSTEKSFASLNNVSSNVARATYYFYQYLKKNLHTVAENDGIQELSKEKALEKIINSTTDVHTLARIITFYEIQSQFKISLKQTRIDYDKFYYPEAENFLIKYLNISIPTQYNDTFYANFKLT</sequence>